<evidence type="ECO:0000256" key="2">
    <source>
        <dbReference type="ARBA" id="ARBA00023125"/>
    </source>
</evidence>
<protein>
    <submittedName>
        <fullName evidence="5">AraC family transcriptional regulator</fullName>
    </submittedName>
</protein>
<dbReference type="KEGG" id="run:DR864_26630"/>
<dbReference type="AlphaFoldDB" id="A0A344TQY5"/>
<dbReference type="Pfam" id="PF12833">
    <property type="entry name" value="HTH_18"/>
    <property type="match status" value="1"/>
</dbReference>
<keyword evidence="3" id="KW-0804">Transcription</keyword>
<accession>A0A344TQY5</accession>
<dbReference type="OrthoDB" id="952277at2"/>
<dbReference type="PANTHER" id="PTHR43280:SF28">
    <property type="entry name" value="HTH-TYPE TRANSCRIPTIONAL ACTIVATOR RHAS"/>
    <property type="match status" value="1"/>
</dbReference>
<feature type="domain" description="HTH araC/xylS-type" evidence="4">
    <location>
        <begin position="77"/>
        <end position="178"/>
    </location>
</feature>
<evidence type="ECO:0000313" key="6">
    <source>
        <dbReference type="Proteomes" id="UP000251993"/>
    </source>
</evidence>
<dbReference type="Proteomes" id="UP000251993">
    <property type="component" value="Chromosome"/>
</dbReference>
<dbReference type="EMBL" id="CP030850">
    <property type="protein sequence ID" value="AXE21056.1"/>
    <property type="molecule type" value="Genomic_DNA"/>
</dbReference>
<keyword evidence="1" id="KW-0805">Transcription regulation</keyword>
<dbReference type="InterPro" id="IPR018062">
    <property type="entry name" value="HTH_AraC-typ_CS"/>
</dbReference>
<dbReference type="RefSeq" id="WP_114069819.1">
    <property type="nucleotide sequence ID" value="NZ_CP030850.1"/>
</dbReference>
<evidence type="ECO:0000259" key="4">
    <source>
        <dbReference type="PROSITE" id="PS01124"/>
    </source>
</evidence>
<organism evidence="5 6">
    <name type="scientific">Runella rosea</name>
    <dbReference type="NCBI Taxonomy" id="2259595"/>
    <lineage>
        <taxon>Bacteria</taxon>
        <taxon>Pseudomonadati</taxon>
        <taxon>Bacteroidota</taxon>
        <taxon>Cytophagia</taxon>
        <taxon>Cytophagales</taxon>
        <taxon>Spirosomataceae</taxon>
        <taxon>Runella</taxon>
    </lineage>
</organism>
<evidence type="ECO:0000256" key="1">
    <source>
        <dbReference type="ARBA" id="ARBA00023015"/>
    </source>
</evidence>
<dbReference type="PROSITE" id="PS00041">
    <property type="entry name" value="HTH_ARAC_FAMILY_1"/>
    <property type="match status" value="1"/>
</dbReference>
<reference evidence="5 6" key="1">
    <citation type="submission" date="2018-07" db="EMBL/GenBank/DDBJ databases">
        <title>Genome sequencing of Runella.</title>
        <authorList>
            <person name="Baek M.-G."/>
            <person name="Yi H."/>
        </authorList>
    </citation>
    <scope>NUCLEOTIDE SEQUENCE [LARGE SCALE GENOMIC DNA]</scope>
    <source>
        <strain evidence="5 6">HYN0085</strain>
    </source>
</reference>
<keyword evidence="6" id="KW-1185">Reference proteome</keyword>
<dbReference type="InterPro" id="IPR018060">
    <property type="entry name" value="HTH_AraC"/>
</dbReference>
<dbReference type="GO" id="GO:0003700">
    <property type="term" value="F:DNA-binding transcription factor activity"/>
    <property type="evidence" value="ECO:0007669"/>
    <property type="project" value="InterPro"/>
</dbReference>
<evidence type="ECO:0000256" key="3">
    <source>
        <dbReference type="ARBA" id="ARBA00023163"/>
    </source>
</evidence>
<dbReference type="SMART" id="SM00342">
    <property type="entry name" value="HTH_ARAC"/>
    <property type="match status" value="1"/>
</dbReference>
<sequence>MPVLFHIKNMVCDRCKMVVEDSFKKVDAQVVSTELGEIQIAENLNPSQLEELDILLKQHGFELLDDRQSRVVEKIKNAVIELIHNLQPEHSKSNFSDYLSDKLNRDYSGLSTLFSVHEGSTIEQYIIRQKIERVKELLMYDELSLSQIADELQYSSVAHLSNQFKKVTGLTPSQFKRSSAKNRLSLDHV</sequence>
<dbReference type="Gene3D" id="1.10.10.60">
    <property type="entry name" value="Homeodomain-like"/>
    <property type="match status" value="1"/>
</dbReference>
<dbReference type="SUPFAM" id="SSF46689">
    <property type="entry name" value="Homeodomain-like"/>
    <property type="match status" value="1"/>
</dbReference>
<proteinExistence type="predicted"/>
<gene>
    <name evidence="5" type="ORF">DR864_26630</name>
</gene>
<dbReference type="GO" id="GO:0043565">
    <property type="term" value="F:sequence-specific DNA binding"/>
    <property type="evidence" value="ECO:0007669"/>
    <property type="project" value="InterPro"/>
</dbReference>
<name>A0A344TQY5_9BACT</name>
<dbReference type="InterPro" id="IPR009057">
    <property type="entry name" value="Homeodomain-like_sf"/>
</dbReference>
<dbReference type="PANTHER" id="PTHR43280">
    <property type="entry name" value="ARAC-FAMILY TRANSCRIPTIONAL REGULATOR"/>
    <property type="match status" value="1"/>
</dbReference>
<dbReference type="PROSITE" id="PS01124">
    <property type="entry name" value="HTH_ARAC_FAMILY_2"/>
    <property type="match status" value="1"/>
</dbReference>
<keyword evidence="2" id="KW-0238">DNA-binding</keyword>
<evidence type="ECO:0000313" key="5">
    <source>
        <dbReference type="EMBL" id="AXE21056.1"/>
    </source>
</evidence>